<dbReference type="InterPro" id="IPR025166">
    <property type="entry name" value="Integrase_DNA_bind_dom"/>
</dbReference>
<dbReference type="AlphaFoldDB" id="A0A346NJ66"/>
<accession>A0A346NJ66</accession>
<evidence type="ECO:0000256" key="1">
    <source>
        <dbReference type="ARBA" id="ARBA00008857"/>
    </source>
</evidence>
<dbReference type="GO" id="GO:0003677">
    <property type="term" value="F:DNA binding"/>
    <property type="evidence" value="ECO:0007669"/>
    <property type="project" value="UniProtKB-KW"/>
</dbReference>
<dbReference type="GO" id="GO:0015074">
    <property type="term" value="P:DNA integration"/>
    <property type="evidence" value="ECO:0007669"/>
    <property type="project" value="UniProtKB-KW"/>
</dbReference>
<dbReference type="PROSITE" id="PS51898">
    <property type="entry name" value="TYR_RECOMBINASE"/>
    <property type="match status" value="1"/>
</dbReference>
<dbReference type="OrthoDB" id="9795573at2"/>
<sequence length="438" mass="50337">MSATKFRFTEQAIEKLSGSDKRARYYDVQMPGLIIDVLPSNKKTFRVYKKLPGTQKPLSVTIGSFPSIAVEQARKQARKAMADIADGMNPNDSKRHFRAASVTLETVYESYKLSRKLKETTLRGYEQVMDCYFDDWAKKRMADLTETRIYRRHCELTKRSPAQADLAMRTLRALFNFARAEYKSSDGRTLFPHNPVTVLSEKRCWNNVARKQTRLRPSQLKPFLAVVHEMREDAIVHRQDFTATVCDFVEFMAFTGLRKTELLELEWKNVFLDDHLFCLDDTKNGHGLELPITTPLEEILKRRAKYRVSGFVFGADNHHGRVMEPKKIIKQMNERTDVSFTLHDLRRTFCSVAETIGVGTYTLKRLLNHKTSRSDVTAGYTVLTAEELREPADRICQRLLEYAGVKSTDKDSAIDDLTRKLASLSKSQRLELMSALLA</sequence>
<dbReference type="Gene3D" id="1.10.443.10">
    <property type="entry name" value="Intergrase catalytic core"/>
    <property type="match status" value="1"/>
</dbReference>
<dbReference type="EMBL" id="CP031769">
    <property type="protein sequence ID" value="AXR05573.1"/>
    <property type="molecule type" value="Genomic_DNA"/>
</dbReference>
<dbReference type="RefSeq" id="WP_076011447.1">
    <property type="nucleotide sequence ID" value="NZ_CP031769.1"/>
</dbReference>
<proteinExistence type="inferred from homology"/>
<keyword evidence="3" id="KW-0238">DNA-binding</keyword>
<reference evidence="6 7" key="1">
    <citation type="submission" date="2018-08" db="EMBL/GenBank/DDBJ databases">
        <title>Salinimonas sediminis sp. nov., a piezophilic bacterium isolated from a deep-sea sediment sample from the New Britain Trench.</title>
        <authorList>
            <person name="Cao J."/>
        </authorList>
    </citation>
    <scope>NUCLEOTIDE SEQUENCE [LARGE SCALE GENOMIC DNA]</scope>
    <source>
        <strain evidence="6 7">N102</strain>
    </source>
</reference>
<evidence type="ECO:0000256" key="3">
    <source>
        <dbReference type="ARBA" id="ARBA00023125"/>
    </source>
</evidence>
<dbReference type="Pfam" id="PF13356">
    <property type="entry name" value="Arm-DNA-bind_3"/>
    <property type="match status" value="1"/>
</dbReference>
<dbReference type="InterPro" id="IPR011010">
    <property type="entry name" value="DNA_brk_join_enz"/>
</dbReference>
<dbReference type="SUPFAM" id="SSF56349">
    <property type="entry name" value="DNA breaking-rejoining enzymes"/>
    <property type="match status" value="1"/>
</dbReference>
<dbReference type="Proteomes" id="UP000262073">
    <property type="component" value="Chromosome"/>
</dbReference>
<dbReference type="Gene3D" id="3.30.160.390">
    <property type="entry name" value="Integrase, DNA-binding domain"/>
    <property type="match status" value="1"/>
</dbReference>
<dbReference type="PANTHER" id="PTHR30629">
    <property type="entry name" value="PROPHAGE INTEGRASE"/>
    <property type="match status" value="1"/>
</dbReference>
<evidence type="ECO:0000256" key="4">
    <source>
        <dbReference type="ARBA" id="ARBA00023172"/>
    </source>
</evidence>
<evidence type="ECO:0000256" key="2">
    <source>
        <dbReference type="ARBA" id="ARBA00022908"/>
    </source>
</evidence>
<keyword evidence="2" id="KW-0229">DNA integration</keyword>
<organism evidence="6 7">
    <name type="scientific">Salinimonas sediminis</name>
    <dbReference type="NCBI Taxonomy" id="2303538"/>
    <lineage>
        <taxon>Bacteria</taxon>
        <taxon>Pseudomonadati</taxon>
        <taxon>Pseudomonadota</taxon>
        <taxon>Gammaproteobacteria</taxon>
        <taxon>Alteromonadales</taxon>
        <taxon>Alteromonadaceae</taxon>
        <taxon>Alteromonas/Salinimonas group</taxon>
        <taxon>Salinimonas</taxon>
    </lineage>
</organism>
<evidence type="ECO:0000259" key="5">
    <source>
        <dbReference type="PROSITE" id="PS51898"/>
    </source>
</evidence>
<dbReference type="InterPro" id="IPR050808">
    <property type="entry name" value="Phage_Integrase"/>
</dbReference>
<feature type="domain" description="Tyr recombinase" evidence="5">
    <location>
        <begin position="210"/>
        <end position="393"/>
    </location>
</feature>
<name>A0A346NJ66_9ALTE</name>
<dbReference type="PANTHER" id="PTHR30629:SF2">
    <property type="entry name" value="PROPHAGE INTEGRASE INTS-RELATED"/>
    <property type="match status" value="1"/>
</dbReference>
<keyword evidence="4" id="KW-0233">DNA recombination</keyword>
<dbReference type="InterPro" id="IPR010998">
    <property type="entry name" value="Integrase_recombinase_N"/>
</dbReference>
<dbReference type="GO" id="GO:0006310">
    <property type="term" value="P:DNA recombination"/>
    <property type="evidence" value="ECO:0007669"/>
    <property type="project" value="UniProtKB-KW"/>
</dbReference>
<dbReference type="KEGG" id="salm:D0Y50_03800"/>
<dbReference type="Gene3D" id="1.10.150.130">
    <property type="match status" value="1"/>
</dbReference>
<comment type="similarity">
    <text evidence="1">Belongs to the 'phage' integrase family.</text>
</comment>
<dbReference type="InterPro" id="IPR013762">
    <property type="entry name" value="Integrase-like_cat_sf"/>
</dbReference>
<dbReference type="InterPro" id="IPR002104">
    <property type="entry name" value="Integrase_catalytic"/>
</dbReference>
<gene>
    <name evidence="6" type="ORF">D0Y50_03800</name>
</gene>
<dbReference type="Pfam" id="PF00589">
    <property type="entry name" value="Phage_integrase"/>
    <property type="match status" value="1"/>
</dbReference>
<keyword evidence="7" id="KW-1185">Reference proteome</keyword>
<dbReference type="InterPro" id="IPR038488">
    <property type="entry name" value="Integrase_DNA-bd_sf"/>
</dbReference>
<evidence type="ECO:0000313" key="7">
    <source>
        <dbReference type="Proteomes" id="UP000262073"/>
    </source>
</evidence>
<protein>
    <submittedName>
        <fullName evidence="6">DUF4102 domain-containing protein</fullName>
    </submittedName>
</protein>
<evidence type="ECO:0000313" key="6">
    <source>
        <dbReference type="EMBL" id="AXR05573.1"/>
    </source>
</evidence>